<proteinExistence type="predicted"/>
<name>A0AAE0Z0N4_9GAST</name>
<evidence type="ECO:0000313" key="3">
    <source>
        <dbReference type="Proteomes" id="UP001283361"/>
    </source>
</evidence>
<protein>
    <submittedName>
        <fullName evidence="2">Uncharacterized protein</fullName>
    </submittedName>
</protein>
<sequence>MTRVRENGKYPNAPVAPHRPTCACVSSDARGLSGFFPDLKASINVLCSHQGQADFPSKGADQTWSCDPCPELEFVFEVPLGLSWEQDISVDQRVKYEALIQLSQTNIATSSVVIHLYIHHSYELCSYSSLYSPQLRVLWLFISIFTTATSSVVIHLYIHHSYELCGYSSLYSPQLRALWSFISIFTTATSSVVIHLYIHHSYELCSYSSLYSPQLRAL</sequence>
<organism evidence="2 3">
    <name type="scientific">Elysia crispata</name>
    <name type="common">lettuce slug</name>
    <dbReference type="NCBI Taxonomy" id="231223"/>
    <lineage>
        <taxon>Eukaryota</taxon>
        <taxon>Metazoa</taxon>
        <taxon>Spiralia</taxon>
        <taxon>Lophotrochozoa</taxon>
        <taxon>Mollusca</taxon>
        <taxon>Gastropoda</taxon>
        <taxon>Heterobranchia</taxon>
        <taxon>Euthyneura</taxon>
        <taxon>Panpulmonata</taxon>
        <taxon>Sacoglossa</taxon>
        <taxon>Placobranchoidea</taxon>
        <taxon>Plakobranchidae</taxon>
        <taxon>Elysia</taxon>
    </lineage>
</organism>
<dbReference type="Proteomes" id="UP001283361">
    <property type="component" value="Unassembled WGS sequence"/>
</dbReference>
<evidence type="ECO:0000313" key="2">
    <source>
        <dbReference type="EMBL" id="KAK3760638.1"/>
    </source>
</evidence>
<keyword evidence="1" id="KW-0812">Transmembrane</keyword>
<dbReference type="EMBL" id="JAWDGP010004969">
    <property type="protein sequence ID" value="KAK3760638.1"/>
    <property type="molecule type" value="Genomic_DNA"/>
</dbReference>
<feature type="transmembrane region" description="Helical" evidence="1">
    <location>
        <begin position="137"/>
        <end position="158"/>
    </location>
</feature>
<keyword evidence="1" id="KW-1133">Transmembrane helix</keyword>
<feature type="transmembrane region" description="Helical" evidence="1">
    <location>
        <begin position="178"/>
        <end position="198"/>
    </location>
</feature>
<dbReference type="AlphaFoldDB" id="A0AAE0Z0N4"/>
<comment type="caution">
    <text evidence="2">The sequence shown here is derived from an EMBL/GenBank/DDBJ whole genome shotgun (WGS) entry which is preliminary data.</text>
</comment>
<accession>A0AAE0Z0N4</accession>
<gene>
    <name evidence="2" type="ORF">RRG08_058636</name>
</gene>
<reference evidence="2" key="1">
    <citation type="journal article" date="2023" name="G3 (Bethesda)">
        <title>A reference genome for the long-term kleptoplast-retaining sea slug Elysia crispata morphotype clarki.</title>
        <authorList>
            <person name="Eastman K.E."/>
            <person name="Pendleton A.L."/>
            <person name="Shaikh M.A."/>
            <person name="Suttiyut T."/>
            <person name="Ogas R."/>
            <person name="Tomko P."/>
            <person name="Gavelis G."/>
            <person name="Widhalm J.R."/>
            <person name="Wisecaver J.H."/>
        </authorList>
    </citation>
    <scope>NUCLEOTIDE SEQUENCE</scope>
    <source>
        <strain evidence="2">ECLA1</strain>
    </source>
</reference>
<keyword evidence="1" id="KW-0472">Membrane</keyword>
<evidence type="ECO:0000256" key="1">
    <source>
        <dbReference type="SAM" id="Phobius"/>
    </source>
</evidence>
<keyword evidence="3" id="KW-1185">Reference proteome</keyword>